<dbReference type="Proteomes" id="UP001321749">
    <property type="component" value="Unassembled WGS sequence"/>
</dbReference>
<accession>A0AAV9HG53</accession>
<organism evidence="1 2">
    <name type="scientific">Cladorrhinum samala</name>
    <dbReference type="NCBI Taxonomy" id="585594"/>
    <lineage>
        <taxon>Eukaryota</taxon>
        <taxon>Fungi</taxon>
        <taxon>Dikarya</taxon>
        <taxon>Ascomycota</taxon>
        <taxon>Pezizomycotina</taxon>
        <taxon>Sordariomycetes</taxon>
        <taxon>Sordariomycetidae</taxon>
        <taxon>Sordariales</taxon>
        <taxon>Podosporaceae</taxon>
        <taxon>Cladorrhinum</taxon>
    </lineage>
</organism>
<sequence>MEFKSPEPMLNHLDRRLEGREILIQDLTPIPAAIGGRFLEFLSLKTLPNGRQTTLPTLNQNEIRKIWTPYREWAPPPFNHNQNSAEVASFPFLLTFSGIDGILDLETILSGGLELMQFIYSDLHFGKTRVWDGLVPISDRRWREKGLYDPENVVKACQQLSLAVETFGYFSDEPKVQQKIRNLYNKAYDHLARFDLALEAYYRQSASQPREGGGPIPKTAHLWTEFFFTHVVFVTERVHAWVSDHVKVLNGHLLEQIRHSSPLPGSEGRTVSPEQMEMLDKFWLVNQLWFLADIAIFVPLQGFRNELPQWRHLSSPPTTNWEAYNPRTSLSGLYPQDYKVRRNAYGNRMKWLVRDLIIQEWMDRGAEEPVQTQRWSAERVHMLVTSQVNAYAEAREELRGSERMPIHRELWVTNLKLRLEDVPNRTPGLAAPPPIHTKWGYVGYRIFYQHSADQWSAFAEAFKNDVVNWGDGVLGAADIKSKARIRWIDGRTVGIAEGDVEGARRHFRTLKENRGLDFETVDAVLIADEPSIDSYIKFTQRPLLPGQTLADEADLGPFIRVAEAKPEQSGGGTRQCAKPGSPEFDGTVRVLGSVIFDDVWANLFMDSNPLSAYWSIAAWHPNFVYTGQMTLRQIKSWHEMDLLKTALFKKADEWKKEGRLGGST</sequence>
<comment type="caution">
    <text evidence="1">The sequence shown here is derived from an EMBL/GenBank/DDBJ whole genome shotgun (WGS) entry which is preliminary data.</text>
</comment>
<evidence type="ECO:0000313" key="2">
    <source>
        <dbReference type="Proteomes" id="UP001321749"/>
    </source>
</evidence>
<dbReference type="AlphaFoldDB" id="A0AAV9HG53"/>
<keyword evidence="2" id="KW-1185">Reference proteome</keyword>
<dbReference type="EMBL" id="MU865026">
    <property type="protein sequence ID" value="KAK4459827.1"/>
    <property type="molecule type" value="Genomic_DNA"/>
</dbReference>
<reference evidence="1" key="1">
    <citation type="journal article" date="2023" name="Mol. Phylogenet. Evol.">
        <title>Genome-scale phylogeny and comparative genomics of the fungal order Sordariales.</title>
        <authorList>
            <person name="Hensen N."/>
            <person name="Bonometti L."/>
            <person name="Westerberg I."/>
            <person name="Brannstrom I.O."/>
            <person name="Guillou S."/>
            <person name="Cros-Aarteil S."/>
            <person name="Calhoun S."/>
            <person name="Haridas S."/>
            <person name="Kuo A."/>
            <person name="Mondo S."/>
            <person name="Pangilinan J."/>
            <person name="Riley R."/>
            <person name="LaButti K."/>
            <person name="Andreopoulos B."/>
            <person name="Lipzen A."/>
            <person name="Chen C."/>
            <person name="Yan M."/>
            <person name="Daum C."/>
            <person name="Ng V."/>
            <person name="Clum A."/>
            <person name="Steindorff A."/>
            <person name="Ohm R.A."/>
            <person name="Martin F."/>
            <person name="Silar P."/>
            <person name="Natvig D.O."/>
            <person name="Lalanne C."/>
            <person name="Gautier V."/>
            <person name="Ament-Velasquez S.L."/>
            <person name="Kruys A."/>
            <person name="Hutchinson M.I."/>
            <person name="Powell A.J."/>
            <person name="Barry K."/>
            <person name="Miller A.N."/>
            <person name="Grigoriev I.V."/>
            <person name="Debuchy R."/>
            <person name="Gladieux P."/>
            <person name="Hiltunen Thoren M."/>
            <person name="Johannesson H."/>
        </authorList>
    </citation>
    <scope>NUCLEOTIDE SEQUENCE</scope>
    <source>
        <strain evidence="1">PSN324</strain>
    </source>
</reference>
<evidence type="ECO:0000313" key="1">
    <source>
        <dbReference type="EMBL" id="KAK4459827.1"/>
    </source>
</evidence>
<reference evidence="1" key="2">
    <citation type="submission" date="2023-06" db="EMBL/GenBank/DDBJ databases">
        <authorList>
            <consortium name="Lawrence Berkeley National Laboratory"/>
            <person name="Mondo S.J."/>
            <person name="Hensen N."/>
            <person name="Bonometti L."/>
            <person name="Westerberg I."/>
            <person name="Brannstrom I.O."/>
            <person name="Guillou S."/>
            <person name="Cros-Aarteil S."/>
            <person name="Calhoun S."/>
            <person name="Haridas S."/>
            <person name="Kuo A."/>
            <person name="Pangilinan J."/>
            <person name="Riley R."/>
            <person name="Labutti K."/>
            <person name="Andreopoulos B."/>
            <person name="Lipzen A."/>
            <person name="Chen C."/>
            <person name="Yanf M."/>
            <person name="Daum C."/>
            <person name="Ng V."/>
            <person name="Clum A."/>
            <person name="Steindorff A."/>
            <person name="Ohm R."/>
            <person name="Martin F."/>
            <person name="Silar P."/>
            <person name="Natvig D."/>
            <person name="Lalanne C."/>
            <person name="Gautier V."/>
            <person name="Ament-Velasquez S.L."/>
            <person name="Kruys A."/>
            <person name="Hutchinson M.I."/>
            <person name="Powell A.J."/>
            <person name="Barry K."/>
            <person name="Miller A.N."/>
            <person name="Grigoriev I.V."/>
            <person name="Debuchy R."/>
            <person name="Gladieux P."/>
            <person name="Thoren M.H."/>
            <person name="Johannesson H."/>
        </authorList>
    </citation>
    <scope>NUCLEOTIDE SEQUENCE</scope>
    <source>
        <strain evidence="1">PSN324</strain>
    </source>
</reference>
<gene>
    <name evidence="1" type="ORF">QBC42DRAFT_273612</name>
</gene>
<name>A0AAV9HG53_9PEZI</name>
<protein>
    <submittedName>
        <fullName evidence="1">Uncharacterized protein</fullName>
    </submittedName>
</protein>
<proteinExistence type="predicted"/>